<reference evidence="1" key="1">
    <citation type="submission" date="2018-02" db="EMBL/GenBank/DDBJ databases">
        <title>Rhizophora mucronata_Transcriptome.</title>
        <authorList>
            <person name="Meera S.P."/>
            <person name="Sreeshan A."/>
            <person name="Augustine A."/>
        </authorList>
    </citation>
    <scope>NUCLEOTIDE SEQUENCE</scope>
    <source>
        <tissue evidence="1">Leaf</tissue>
    </source>
</reference>
<dbReference type="EMBL" id="GGEC01073777">
    <property type="protein sequence ID" value="MBX54261.1"/>
    <property type="molecule type" value="Transcribed_RNA"/>
</dbReference>
<name>A0A2P2PI04_RHIMU</name>
<proteinExistence type="predicted"/>
<dbReference type="AlphaFoldDB" id="A0A2P2PI04"/>
<evidence type="ECO:0000313" key="1">
    <source>
        <dbReference type="EMBL" id="MBX54261.1"/>
    </source>
</evidence>
<sequence>MPTPVTFLTWNEKMGYQGT</sequence>
<protein>
    <submittedName>
        <fullName evidence="1">Uncharacterized protein</fullName>
    </submittedName>
</protein>
<accession>A0A2P2PI04</accession>
<organism evidence="1">
    <name type="scientific">Rhizophora mucronata</name>
    <name type="common">Asiatic mangrove</name>
    <dbReference type="NCBI Taxonomy" id="61149"/>
    <lineage>
        <taxon>Eukaryota</taxon>
        <taxon>Viridiplantae</taxon>
        <taxon>Streptophyta</taxon>
        <taxon>Embryophyta</taxon>
        <taxon>Tracheophyta</taxon>
        <taxon>Spermatophyta</taxon>
        <taxon>Magnoliopsida</taxon>
        <taxon>eudicotyledons</taxon>
        <taxon>Gunneridae</taxon>
        <taxon>Pentapetalae</taxon>
        <taxon>rosids</taxon>
        <taxon>fabids</taxon>
        <taxon>Malpighiales</taxon>
        <taxon>Rhizophoraceae</taxon>
        <taxon>Rhizophora</taxon>
    </lineage>
</organism>